<dbReference type="PIRSF" id="PIRSF000447">
    <property type="entry name" value="KAS_II"/>
    <property type="match status" value="1"/>
</dbReference>
<dbReference type="InterPro" id="IPR014031">
    <property type="entry name" value="Ketoacyl_synth_C"/>
</dbReference>
<dbReference type="PANTHER" id="PTHR11712">
    <property type="entry name" value="POLYKETIDE SYNTHASE-RELATED"/>
    <property type="match status" value="1"/>
</dbReference>
<keyword evidence="8" id="KW-0443">Lipid metabolism</keyword>
<comment type="catalytic activity">
    <reaction evidence="13 14">
        <text>a fatty acyl-[ACP] + malonyl-[ACP] + H(+) = a 3-oxoacyl-[ACP] + holo-[ACP] + CO2</text>
        <dbReference type="Rhea" id="RHEA:22836"/>
        <dbReference type="Rhea" id="RHEA-COMP:9623"/>
        <dbReference type="Rhea" id="RHEA-COMP:9685"/>
        <dbReference type="Rhea" id="RHEA-COMP:9916"/>
        <dbReference type="Rhea" id="RHEA-COMP:14125"/>
        <dbReference type="ChEBI" id="CHEBI:15378"/>
        <dbReference type="ChEBI" id="CHEBI:16526"/>
        <dbReference type="ChEBI" id="CHEBI:64479"/>
        <dbReference type="ChEBI" id="CHEBI:78449"/>
        <dbReference type="ChEBI" id="CHEBI:78776"/>
        <dbReference type="ChEBI" id="CHEBI:138651"/>
    </reaction>
</comment>
<comment type="pathway">
    <text evidence="1 14">Lipid metabolism; fatty acid biosynthesis.</text>
</comment>
<dbReference type="PROSITE" id="PS00606">
    <property type="entry name" value="KS3_1"/>
    <property type="match status" value="1"/>
</dbReference>
<dbReference type="InterPro" id="IPR020841">
    <property type="entry name" value="PKS_Beta-ketoAc_synthase_dom"/>
</dbReference>
<dbReference type="SMART" id="SM00825">
    <property type="entry name" value="PKS_KS"/>
    <property type="match status" value="1"/>
</dbReference>
<accession>A0A7X0SQG5</accession>
<evidence type="ECO:0000256" key="15">
    <source>
        <dbReference type="PIRSR" id="PIRSR000447-1"/>
    </source>
</evidence>
<evidence type="ECO:0000256" key="1">
    <source>
        <dbReference type="ARBA" id="ARBA00005194"/>
    </source>
</evidence>
<dbReference type="InterPro" id="IPR014030">
    <property type="entry name" value="Ketoacyl_synth_N"/>
</dbReference>
<dbReference type="GO" id="GO:0005829">
    <property type="term" value="C:cytosol"/>
    <property type="evidence" value="ECO:0007669"/>
    <property type="project" value="TreeGrafter"/>
</dbReference>
<keyword evidence="6 14" id="KW-0808">Transferase</keyword>
<evidence type="ECO:0000256" key="2">
    <source>
        <dbReference type="ARBA" id="ARBA00008467"/>
    </source>
</evidence>
<dbReference type="Pfam" id="PF02801">
    <property type="entry name" value="Ketoacyl-synt_C"/>
    <property type="match status" value="1"/>
</dbReference>
<dbReference type="InterPro" id="IPR018201">
    <property type="entry name" value="Ketoacyl_synth_AS"/>
</dbReference>
<comment type="caution">
    <text evidence="18">The sequence shown here is derived from an EMBL/GenBank/DDBJ whole genome shotgun (WGS) entry which is preliminary data.</text>
</comment>
<dbReference type="UniPathway" id="UPA00094"/>
<dbReference type="GO" id="GO:0004315">
    <property type="term" value="F:3-oxoacyl-[acyl-carrier-protein] synthase activity"/>
    <property type="evidence" value="ECO:0007669"/>
    <property type="project" value="UniProtKB-UniRule"/>
</dbReference>
<dbReference type="Gene3D" id="3.40.47.10">
    <property type="match status" value="1"/>
</dbReference>
<dbReference type="GO" id="GO:0030497">
    <property type="term" value="P:fatty acid elongation"/>
    <property type="evidence" value="ECO:0007669"/>
    <property type="project" value="UniProtKB-ARBA"/>
</dbReference>
<dbReference type="EMBL" id="JACJVO010000024">
    <property type="protein sequence ID" value="MBB6733214.1"/>
    <property type="molecule type" value="Genomic_DNA"/>
</dbReference>
<dbReference type="CDD" id="cd00834">
    <property type="entry name" value="KAS_I_II"/>
    <property type="match status" value="1"/>
</dbReference>
<evidence type="ECO:0000256" key="7">
    <source>
        <dbReference type="ARBA" id="ARBA00022832"/>
    </source>
</evidence>
<evidence type="ECO:0000313" key="19">
    <source>
        <dbReference type="Proteomes" id="UP000564644"/>
    </source>
</evidence>
<feature type="active site" description="For beta-ketoacyl synthase activity" evidence="15">
    <location>
        <position position="161"/>
    </location>
</feature>
<evidence type="ECO:0000256" key="3">
    <source>
        <dbReference type="ARBA" id="ARBA00012356"/>
    </source>
</evidence>
<evidence type="ECO:0000256" key="13">
    <source>
        <dbReference type="ARBA" id="ARBA00047659"/>
    </source>
</evidence>
<dbReference type="RefSeq" id="WP_185130858.1">
    <property type="nucleotide sequence ID" value="NZ_JACJVO010000024.1"/>
</dbReference>
<organism evidence="18 19">
    <name type="scientific">Cohnella zeiphila</name>
    <dbReference type="NCBI Taxonomy" id="2761120"/>
    <lineage>
        <taxon>Bacteria</taxon>
        <taxon>Bacillati</taxon>
        <taxon>Bacillota</taxon>
        <taxon>Bacilli</taxon>
        <taxon>Bacillales</taxon>
        <taxon>Paenibacillaceae</taxon>
        <taxon>Cohnella</taxon>
    </lineage>
</organism>
<dbReference type="InterPro" id="IPR000794">
    <property type="entry name" value="Beta-ketoacyl_synthase"/>
</dbReference>
<sequence>MAKERVVITGMGAVTPVGIGVAEYWRQLLSGQGGIGRITRYDAEEWPVRIAAEVKGFDPAAYMPRKLAGQTDIFMQFALAAAAEALTDSRPAASPERVGIVLGTALGGISTAADTQDQITRSGSFRVSPHLVPKVLGNIAAAHIGIVHGLQGPSYTVNTACSSGADAVGLAAMLLRSGQADAVVAVGAESILCGLMDAGLAAARALSARNDEPARASRPFERDRDGFVMGEGAGAVVLETLDGARARGAGIKAELLGHANCTDGYHVTSPEPEGRGEIYCMRQALAQAGLSPDSVDYVNAHGTSTPLGDRLETRALKAVFGEHARRIPISSTKGATGHLMGAGGVTELIACVQAIREGAVPPTLNYEQPDPECDLDYVPNEARKADVRVAMSNSFGFGGQNASLIVGRYEEEA</sequence>
<evidence type="ECO:0000256" key="10">
    <source>
        <dbReference type="ARBA" id="ARBA00023315"/>
    </source>
</evidence>
<evidence type="ECO:0000256" key="5">
    <source>
        <dbReference type="ARBA" id="ARBA00022516"/>
    </source>
</evidence>
<dbReference type="PANTHER" id="PTHR11712:SF336">
    <property type="entry name" value="3-OXOACYL-[ACYL-CARRIER-PROTEIN] SYNTHASE, MITOCHONDRIAL"/>
    <property type="match status" value="1"/>
</dbReference>
<dbReference type="EC" id="2.3.1.179" evidence="3 14"/>
<name>A0A7X0SQG5_9BACL</name>
<dbReference type="PROSITE" id="PS52004">
    <property type="entry name" value="KS3_2"/>
    <property type="match status" value="1"/>
</dbReference>
<evidence type="ECO:0000256" key="16">
    <source>
        <dbReference type="RuleBase" id="RU003694"/>
    </source>
</evidence>
<comment type="catalytic activity">
    <reaction evidence="12 14">
        <text>(9Z)-hexadecenoyl-[ACP] + malonyl-[ACP] + H(+) = 3-oxo-(11Z)-octadecenoyl-[ACP] + holo-[ACP] + CO2</text>
        <dbReference type="Rhea" id="RHEA:55040"/>
        <dbReference type="Rhea" id="RHEA-COMP:9623"/>
        <dbReference type="Rhea" id="RHEA-COMP:9685"/>
        <dbReference type="Rhea" id="RHEA-COMP:10800"/>
        <dbReference type="Rhea" id="RHEA-COMP:14074"/>
        <dbReference type="ChEBI" id="CHEBI:15378"/>
        <dbReference type="ChEBI" id="CHEBI:16526"/>
        <dbReference type="ChEBI" id="CHEBI:64479"/>
        <dbReference type="ChEBI" id="CHEBI:78449"/>
        <dbReference type="ChEBI" id="CHEBI:83989"/>
        <dbReference type="ChEBI" id="CHEBI:138538"/>
        <dbReference type="EC" id="2.3.1.179"/>
    </reaction>
</comment>
<evidence type="ECO:0000256" key="12">
    <source>
        <dbReference type="ARBA" id="ARBA00047318"/>
    </source>
</evidence>
<dbReference type="SUPFAM" id="SSF53901">
    <property type="entry name" value="Thiolase-like"/>
    <property type="match status" value="2"/>
</dbReference>
<dbReference type="AlphaFoldDB" id="A0A7X0SQG5"/>
<comment type="function">
    <text evidence="11 14">Involved in the type II fatty acid elongation cycle. Catalyzes the elongation of a wide range of acyl-ACP by the addition of two carbons from malonyl-ACP to an acyl acceptor. Can efficiently catalyze the conversion of palmitoleoyl-ACP (cis-hexadec-9-enoyl-ACP) to cis-vaccenoyl-ACP (cis-octadec-11-enoyl-ACP), an essential step in the thermal regulation of fatty acid composition.</text>
</comment>
<keyword evidence="5 14" id="KW-0444">Lipid biosynthesis</keyword>
<dbReference type="NCBIfam" id="NF005589">
    <property type="entry name" value="PRK07314.1"/>
    <property type="match status" value="1"/>
</dbReference>
<evidence type="ECO:0000256" key="6">
    <source>
        <dbReference type="ARBA" id="ARBA00022679"/>
    </source>
</evidence>
<dbReference type="InterPro" id="IPR016039">
    <property type="entry name" value="Thiolase-like"/>
</dbReference>
<dbReference type="Proteomes" id="UP000564644">
    <property type="component" value="Unassembled WGS sequence"/>
</dbReference>
<keyword evidence="19" id="KW-1185">Reference proteome</keyword>
<protein>
    <recommendedName>
        <fullName evidence="4 14">3-oxoacyl-[acyl-carrier-protein] synthase 2</fullName>
        <ecNumber evidence="3 14">2.3.1.179</ecNumber>
    </recommendedName>
</protein>
<evidence type="ECO:0000256" key="9">
    <source>
        <dbReference type="ARBA" id="ARBA00023160"/>
    </source>
</evidence>
<dbReference type="Pfam" id="PF00109">
    <property type="entry name" value="ketoacyl-synt"/>
    <property type="match status" value="1"/>
</dbReference>
<evidence type="ECO:0000259" key="17">
    <source>
        <dbReference type="PROSITE" id="PS52004"/>
    </source>
</evidence>
<dbReference type="FunFam" id="3.40.47.10:FF:000029">
    <property type="entry name" value="3-oxoacyl-[acyl-carrier-protein] synthase 1"/>
    <property type="match status" value="1"/>
</dbReference>
<evidence type="ECO:0000256" key="11">
    <source>
        <dbReference type="ARBA" id="ARBA00024006"/>
    </source>
</evidence>
<evidence type="ECO:0000256" key="14">
    <source>
        <dbReference type="PIRNR" id="PIRNR000447"/>
    </source>
</evidence>
<dbReference type="InterPro" id="IPR017568">
    <property type="entry name" value="3-oxoacyl-ACP_synth-2"/>
</dbReference>
<keyword evidence="7" id="KW-0276">Fatty acid metabolism</keyword>
<evidence type="ECO:0000256" key="8">
    <source>
        <dbReference type="ARBA" id="ARBA00023098"/>
    </source>
</evidence>
<keyword evidence="10 14" id="KW-0012">Acyltransferase</keyword>
<keyword evidence="9 14" id="KW-0275">Fatty acid biosynthesis</keyword>
<comment type="similarity">
    <text evidence="2 14 16">Belongs to the thiolase-like superfamily. Beta-ketoacyl-ACP synthases family.</text>
</comment>
<reference evidence="18 19" key="1">
    <citation type="submission" date="2020-08" db="EMBL/GenBank/DDBJ databases">
        <title>Cohnella phylogeny.</title>
        <authorList>
            <person name="Dunlap C."/>
        </authorList>
    </citation>
    <scope>NUCLEOTIDE SEQUENCE [LARGE SCALE GENOMIC DNA]</scope>
    <source>
        <strain evidence="18 19">CBP 2801</strain>
    </source>
</reference>
<dbReference type="NCBIfam" id="TIGR03150">
    <property type="entry name" value="fabF"/>
    <property type="match status" value="1"/>
</dbReference>
<evidence type="ECO:0000313" key="18">
    <source>
        <dbReference type="EMBL" id="MBB6733214.1"/>
    </source>
</evidence>
<feature type="domain" description="Ketosynthase family 3 (KS3)" evidence="17">
    <location>
        <begin position="3"/>
        <end position="408"/>
    </location>
</feature>
<proteinExistence type="inferred from homology"/>
<gene>
    <name evidence="18" type="primary">fabF</name>
    <name evidence="18" type="ORF">H7C18_20035</name>
</gene>
<evidence type="ECO:0000256" key="4">
    <source>
        <dbReference type="ARBA" id="ARBA00014657"/>
    </source>
</evidence>
<dbReference type="FunFam" id="3.40.47.10:FF:000018">
    <property type="entry name" value="3-oxoacyl-[acyl-carrier-protein] synthase 2"/>
    <property type="match status" value="1"/>
</dbReference>